<comment type="caution">
    <text evidence="4">The sequence shown here is derived from an EMBL/GenBank/DDBJ whole genome shotgun (WGS) entry which is preliminary data.</text>
</comment>
<dbReference type="SUPFAM" id="SSF51735">
    <property type="entry name" value="NAD(P)-binding Rossmann-fold domains"/>
    <property type="match status" value="1"/>
</dbReference>
<organism evidence="4 5">
    <name type="scientific">Pseudovibrio axinellae</name>
    <dbReference type="NCBI Taxonomy" id="989403"/>
    <lineage>
        <taxon>Bacteria</taxon>
        <taxon>Pseudomonadati</taxon>
        <taxon>Pseudomonadota</taxon>
        <taxon>Alphaproteobacteria</taxon>
        <taxon>Hyphomicrobiales</taxon>
        <taxon>Stappiaceae</taxon>
        <taxon>Pseudovibrio</taxon>
    </lineage>
</organism>
<dbReference type="Proteomes" id="UP000076577">
    <property type="component" value="Unassembled WGS sequence"/>
</dbReference>
<dbReference type="PANTHER" id="PTHR11133:SF22">
    <property type="entry name" value="ALPHA-AMINOADIPIC SEMIALDEHYDE SYNTHASE, MITOCHONDRIAL"/>
    <property type="match status" value="1"/>
</dbReference>
<dbReference type="EMBL" id="LMCB01000005">
    <property type="protein sequence ID" value="KZL21048.1"/>
    <property type="molecule type" value="Genomic_DNA"/>
</dbReference>
<protein>
    <submittedName>
        <fullName evidence="4">Lysine 6-dehydrogenase</fullName>
        <ecNumber evidence="4">1.4.1.18</ecNumber>
    </submittedName>
</protein>
<proteinExistence type="predicted"/>
<dbReference type="RefSeq" id="WP_068003286.1">
    <property type="nucleotide sequence ID" value="NZ_FOFM01000001.1"/>
</dbReference>
<evidence type="ECO:0000313" key="4">
    <source>
        <dbReference type="EMBL" id="KZL21048.1"/>
    </source>
</evidence>
<dbReference type="Gene3D" id="3.40.50.720">
    <property type="entry name" value="NAD(P)-binding Rossmann-like Domain"/>
    <property type="match status" value="1"/>
</dbReference>
<evidence type="ECO:0000259" key="3">
    <source>
        <dbReference type="Pfam" id="PF16653"/>
    </source>
</evidence>
<dbReference type="AlphaFoldDB" id="A0A161XGS8"/>
<gene>
    <name evidence="4" type="primary">lysDH</name>
    <name evidence="4" type="ORF">PsAD2_01040</name>
</gene>
<dbReference type="Gene3D" id="3.30.360.10">
    <property type="entry name" value="Dihydrodipicolinate Reductase, domain 2"/>
    <property type="match status" value="1"/>
</dbReference>
<dbReference type="SUPFAM" id="SSF55347">
    <property type="entry name" value="Glyceraldehyde-3-phosphate dehydrogenase-like, C-terminal domain"/>
    <property type="match status" value="1"/>
</dbReference>
<dbReference type="Pfam" id="PF16653">
    <property type="entry name" value="Sacchrp_dh_C"/>
    <property type="match status" value="1"/>
</dbReference>
<reference evidence="4 5" key="1">
    <citation type="journal article" date="2016" name="Front. Microbiol.">
        <title>Comparative Genomic Analysis Reveals a Diverse Repertoire of Genes Involved in Prokaryote-Eukaryote Interactions within the Pseudovibrio Genus.</title>
        <authorList>
            <person name="Romano S."/>
            <person name="Fernandez-Guerra A."/>
            <person name="Reen F.J."/>
            <person name="Glockner F.O."/>
            <person name="Crowley S.P."/>
            <person name="O'Sullivan O."/>
            <person name="Cotter P.D."/>
            <person name="Adams C."/>
            <person name="Dobson A.D."/>
            <person name="O'Gara F."/>
        </authorList>
    </citation>
    <scope>NUCLEOTIDE SEQUENCE [LARGE SCALE GENOMIC DNA]</scope>
    <source>
        <strain evidence="4 5">Ad2</strain>
    </source>
</reference>
<feature type="domain" description="Saccharopine dehydrogenase NADP binding" evidence="2">
    <location>
        <begin position="6"/>
        <end position="104"/>
    </location>
</feature>
<accession>A0A161XGS8</accession>
<dbReference type="PANTHER" id="PTHR11133">
    <property type="entry name" value="SACCHAROPINE DEHYDROGENASE"/>
    <property type="match status" value="1"/>
</dbReference>
<evidence type="ECO:0000259" key="2">
    <source>
        <dbReference type="Pfam" id="PF03435"/>
    </source>
</evidence>
<evidence type="ECO:0000313" key="5">
    <source>
        <dbReference type="Proteomes" id="UP000076577"/>
    </source>
</evidence>
<dbReference type="InterPro" id="IPR036291">
    <property type="entry name" value="NAD(P)-bd_dom_sf"/>
</dbReference>
<dbReference type="Pfam" id="PF03435">
    <property type="entry name" value="Sacchrp_dh_NADP"/>
    <property type="match status" value="1"/>
</dbReference>
<dbReference type="InterPro" id="IPR005097">
    <property type="entry name" value="Sacchrp_dh_NADP-bd"/>
</dbReference>
<keyword evidence="1 4" id="KW-0560">Oxidoreductase</keyword>
<feature type="domain" description="Saccharopine dehydrogenase-like C-terminal" evidence="3">
    <location>
        <begin position="123"/>
        <end position="347"/>
    </location>
</feature>
<name>A0A161XGS8_9HYPH</name>
<dbReference type="GO" id="GO:0050303">
    <property type="term" value="F:lysine 6-dehydrogenase activity"/>
    <property type="evidence" value="ECO:0007669"/>
    <property type="project" value="UniProtKB-EC"/>
</dbReference>
<dbReference type="PATRIC" id="fig|989403.3.peg.1119"/>
<sequence>MNRHHVAVVGAGKIGGMIAALLQGSGDYQIKILDQSVEALTELDVAHVTTQALDVSDPAKLTHALKECDAVISAAPFFLTPVIAQAAKDADCHYLDLTEDVDSTAMVEKIAEGANKAFAPQCGLAPGFVSIAGHDLAQQFESLEDLHLRVGALPRYPTNKLKYNLTWSTDGLINEYCNPCLAIEGGELTTVPALAGLQNFSLDGVDYEAFNTSGGLGSLSKTLQGKVQSLRYLSIRYPGHRDIMELLLKDLGFINKRELLKEVMEDAIPATMQDRVLIFITATGMKDGRFQQRSYSHVVNDREIMGKHWSGIQITTAASICATLDMLMTNKLQAKGFIKQESINLKDFLSNRFGRLYNNGGSDHETPGHQLAA</sequence>
<keyword evidence="5" id="KW-1185">Reference proteome</keyword>
<dbReference type="InterPro" id="IPR032095">
    <property type="entry name" value="Sacchrp_dh-like_C"/>
</dbReference>
<evidence type="ECO:0000256" key="1">
    <source>
        <dbReference type="ARBA" id="ARBA00023002"/>
    </source>
</evidence>
<dbReference type="OrthoDB" id="9769367at2"/>
<dbReference type="EC" id="1.4.1.18" evidence="4"/>
<dbReference type="STRING" id="989403.SAMN05421798_101361"/>
<dbReference type="InterPro" id="IPR051168">
    <property type="entry name" value="AASS"/>
</dbReference>